<reference evidence="3" key="1">
    <citation type="submission" date="2021-02" db="EMBL/GenBank/DDBJ databases">
        <authorList>
            <person name="Nowell W R."/>
        </authorList>
    </citation>
    <scope>NUCLEOTIDE SEQUENCE</scope>
</reference>
<keyword evidence="2" id="KW-1133">Transmembrane helix</keyword>
<comment type="caution">
    <text evidence="3">The sequence shown here is derived from an EMBL/GenBank/DDBJ whole genome shotgun (WGS) entry which is preliminary data.</text>
</comment>
<feature type="transmembrane region" description="Helical" evidence="2">
    <location>
        <begin position="12"/>
        <end position="37"/>
    </location>
</feature>
<feature type="region of interest" description="Disordered" evidence="1">
    <location>
        <begin position="57"/>
        <end position="103"/>
    </location>
</feature>
<sequence length="103" mass="11503">MTLPSEARYDFVPTASIIALVFICVFILISLIGRCLALNQSTIRSAQSLDLVIYRAPPKANPSQQKPRSSADMQYGRDNNREQRKSFDDPVTPVPVQRGPKNL</sequence>
<dbReference type="AlphaFoldDB" id="A0A815MJA2"/>
<accession>A0A815MJA2</accession>
<keyword evidence="2" id="KW-0812">Transmembrane</keyword>
<evidence type="ECO:0000313" key="4">
    <source>
        <dbReference type="Proteomes" id="UP000663864"/>
    </source>
</evidence>
<organism evidence="3 4">
    <name type="scientific">Rotaria sordida</name>
    <dbReference type="NCBI Taxonomy" id="392033"/>
    <lineage>
        <taxon>Eukaryota</taxon>
        <taxon>Metazoa</taxon>
        <taxon>Spiralia</taxon>
        <taxon>Gnathifera</taxon>
        <taxon>Rotifera</taxon>
        <taxon>Eurotatoria</taxon>
        <taxon>Bdelloidea</taxon>
        <taxon>Philodinida</taxon>
        <taxon>Philodinidae</taxon>
        <taxon>Rotaria</taxon>
    </lineage>
</organism>
<feature type="compositionally biased region" description="Polar residues" evidence="1">
    <location>
        <begin position="61"/>
        <end position="72"/>
    </location>
</feature>
<gene>
    <name evidence="3" type="ORF">ZHD862_LOCUS33791</name>
</gene>
<dbReference type="Proteomes" id="UP000663864">
    <property type="component" value="Unassembled WGS sequence"/>
</dbReference>
<dbReference type="EMBL" id="CAJNOT010004123">
    <property type="protein sequence ID" value="CAF1417140.1"/>
    <property type="molecule type" value="Genomic_DNA"/>
</dbReference>
<evidence type="ECO:0000256" key="1">
    <source>
        <dbReference type="SAM" id="MobiDB-lite"/>
    </source>
</evidence>
<evidence type="ECO:0000256" key="2">
    <source>
        <dbReference type="SAM" id="Phobius"/>
    </source>
</evidence>
<feature type="compositionally biased region" description="Basic and acidic residues" evidence="1">
    <location>
        <begin position="78"/>
        <end position="88"/>
    </location>
</feature>
<evidence type="ECO:0000313" key="3">
    <source>
        <dbReference type="EMBL" id="CAF1417140.1"/>
    </source>
</evidence>
<protein>
    <submittedName>
        <fullName evidence="3">Uncharacterized protein</fullName>
    </submittedName>
</protein>
<keyword evidence="2" id="KW-0472">Membrane</keyword>
<name>A0A815MJA2_9BILA</name>
<proteinExistence type="predicted"/>